<name>A0A8H6ZAI0_9AGAR</name>
<reference evidence="2" key="1">
    <citation type="submission" date="2020-05" db="EMBL/GenBank/DDBJ databases">
        <title>Mycena genomes resolve the evolution of fungal bioluminescence.</title>
        <authorList>
            <person name="Tsai I.J."/>
        </authorList>
    </citation>
    <scope>NUCLEOTIDE SEQUENCE</scope>
    <source>
        <strain evidence="2">160909Yilan</strain>
    </source>
</reference>
<evidence type="ECO:0000313" key="3">
    <source>
        <dbReference type="Proteomes" id="UP000623467"/>
    </source>
</evidence>
<comment type="caution">
    <text evidence="2">The sequence shown here is derived from an EMBL/GenBank/DDBJ whole genome shotgun (WGS) entry which is preliminary data.</text>
</comment>
<dbReference type="Proteomes" id="UP000623467">
    <property type="component" value="Unassembled WGS sequence"/>
</dbReference>
<evidence type="ECO:0000313" key="2">
    <source>
        <dbReference type="EMBL" id="KAF7373982.1"/>
    </source>
</evidence>
<keyword evidence="3" id="KW-1185">Reference proteome</keyword>
<dbReference type="AlphaFoldDB" id="A0A8H6ZAI0"/>
<proteinExistence type="predicted"/>
<organism evidence="2 3">
    <name type="scientific">Mycena sanguinolenta</name>
    <dbReference type="NCBI Taxonomy" id="230812"/>
    <lineage>
        <taxon>Eukaryota</taxon>
        <taxon>Fungi</taxon>
        <taxon>Dikarya</taxon>
        <taxon>Basidiomycota</taxon>
        <taxon>Agaricomycotina</taxon>
        <taxon>Agaricomycetes</taxon>
        <taxon>Agaricomycetidae</taxon>
        <taxon>Agaricales</taxon>
        <taxon>Marasmiineae</taxon>
        <taxon>Mycenaceae</taxon>
        <taxon>Mycena</taxon>
    </lineage>
</organism>
<gene>
    <name evidence="2" type="ORF">MSAN_00611100</name>
</gene>
<feature type="compositionally biased region" description="Basic and acidic residues" evidence="1">
    <location>
        <begin position="9"/>
        <end position="28"/>
    </location>
</feature>
<protein>
    <submittedName>
        <fullName evidence="2">Uncharacterized protein</fullName>
    </submittedName>
</protein>
<evidence type="ECO:0000256" key="1">
    <source>
        <dbReference type="SAM" id="MobiDB-lite"/>
    </source>
</evidence>
<accession>A0A8H6ZAI0</accession>
<sequence length="609" mass="68315">MGPYIRGNWEGHKNTRGHLDKGNAEEPRHVQTETFAIPLGANPGSVGPNAMAEITANPSLVEPSVSKFDRAPLTENSSSASENLSWLSMGFSTTQSQYSMSNGAIGELNDESLRGPITSRVCPTFRESEDRGPYSDVKDPHFDMPNGSQCAGHDLGSYARLGANGSELISLVEGDDSLSRAPSCTAMTQCAPLGTNGDSHEENQIHVNDATHPECWLKVEIHETFPRRALLASVDPEDRKLAIRYRKPAITLGDKCLHHFMKFVVGNATSAIRQYRTQDGALYFASVGTGIRLRWGCIAMPGPASMQTIAKEFLAQGTDSVLSRTVFNHSKFVVHQSPTCETIWQSRFTVIQKSHSGIEFDWITTPDENLWLPRQRQFMMTLDLNYMNPNGRFKQVLDLLVPFFTVATQKMLVEYLIVILAVISKFPTAEQKLVYLAYLRTYLENRTKVGRDDEFSVYTWQQRSDLYQQACQQIAHLFETISESANTCNLYPSLEQAKAAEQFGFNMAQWDIGFYRYLASFNDSNNPVDLGAVRMAHSFKYKARIGPYREALKAAIYPSLNPDLLLVEPAYTQYGCQTRLKFEKYHQGELEVLPDLSFELAALPTSRIF</sequence>
<feature type="region of interest" description="Disordered" evidence="1">
    <location>
        <begin position="1"/>
        <end position="28"/>
    </location>
</feature>
<dbReference type="EMBL" id="JACAZH010000003">
    <property type="protein sequence ID" value="KAF7373982.1"/>
    <property type="molecule type" value="Genomic_DNA"/>
</dbReference>
<dbReference type="OrthoDB" id="3006361at2759"/>